<comment type="caution">
    <text evidence="2">The sequence shown here is derived from an EMBL/GenBank/DDBJ whole genome shotgun (WGS) entry which is preliminary data.</text>
</comment>
<organism evidence="2 3">
    <name type="scientific">Euplotes crassus</name>
    <dbReference type="NCBI Taxonomy" id="5936"/>
    <lineage>
        <taxon>Eukaryota</taxon>
        <taxon>Sar</taxon>
        <taxon>Alveolata</taxon>
        <taxon>Ciliophora</taxon>
        <taxon>Intramacronucleata</taxon>
        <taxon>Spirotrichea</taxon>
        <taxon>Hypotrichia</taxon>
        <taxon>Euplotida</taxon>
        <taxon>Euplotidae</taxon>
        <taxon>Moneuplotes</taxon>
    </lineage>
</organism>
<protein>
    <submittedName>
        <fullName evidence="2">Uncharacterized protein</fullName>
    </submittedName>
</protein>
<gene>
    <name evidence="2" type="ORF">ECRASSUSDP1_LOCUS4068</name>
</gene>
<reference evidence="2" key="1">
    <citation type="submission" date="2023-07" db="EMBL/GenBank/DDBJ databases">
        <authorList>
            <consortium name="AG Swart"/>
            <person name="Singh M."/>
            <person name="Singh A."/>
            <person name="Seah K."/>
            <person name="Emmerich C."/>
        </authorList>
    </citation>
    <scope>NUCLEOTIDE SEQUENCE</scope>
    <source>
        <strain evidence="2">DP1</strain>
    </source>
</reference>
<evidence type="ECO:0000313" key="2">
    <source>
        <dbReference type="EMBL" id="CAI2362742.1"/>
    </source>
</evidence>
<sequence length="184" mass="21552">MTNYLVGRKEPEVCLISSKRGIVVFECINFPTRMSYNPKKKKKKEELASSPRSKLGSFKNLHTLAGLTTLNPISLIRKRKCSKEKMQLDAIKNKLSLNSVNPLRVQVIKKYQLSQKNYMQYLEVKNCWKKWLLKHAYQAYLKYKEKQENSTDNNGSSRPKPKKSKLIILENNKLINKKTRNFRS</sequence>
<evidence type="ECO:0000313" key="3">
    <source>
        <dbReference type="Proteomes" id="UP001295684"/>
    </source>
</evidence>
<evidence type="ECO:0000256" key="1">
    <source>
        <dbReference type="SAM" id="MobiDB-lite"/>
    </source>
</evidence>
<keyword evidence="3" id="KW-1185">Reference proteome</keyword>
<dbReference type="EMBL" id="CAMPGE010003896">
    <property type="protein sequence ID" value="CAI2362742.1"/>
    <property type="molecule type" value="Genomic_DNA"/>
</dbReference>
<feature type="region of interest" description="Disordered" evidence="1">
    <location>
        <begin position="146"/>
        <end position="165"/>
    </location>
</feature>
<dbReference type="AlphaFoldDB" id="A0AAD1U5I8"/>
<proteinExistence type="predicted"/>
<dbReference type="Proteomes" id="UP001295684">
    <property type="component" value="Unassembled WGS sequence"/>
</dbReference>
<accession>A0AAD1U5I8</accession>
<name>A0AAD1U5I8_EUPCR</name>